<dbReference type="InterPro" id="IPR036640">
    <property type="entry name" value="ABC1_TM_sf"/>
</dbReference>
<proteinExistence type="predicted"/>
<keyword evidence="2 7" id="KW-0812">Transmembrane</keyword>
<feature type="transmembrane region" description="Helical" evidence="7">
    <location>
        <begin position="20"/>
        <end position="42"/>
    </location>
</feature>
<evidence type="ECO:0000259" key="8">
    <source>
        <dbReference type="PROSITE" id="PS50893"/>
    </source>
</evidence>
<keyword evidence="11" id="KW-1185">Reference proteome</keyword>
<dbReference type="CDD" id="cd03228">
    <property type="entry name" value="ABCC_MRP_Like"/>
    <property type="match status" value="1"/>
</dbReference>
<dbReference type="InterPro" id="IPR003593">
    <property type="entry name" value="AAA+_ATPase"/>
</dbReference>
<comment type="subcellular location">
    <subcellularLocation>
        <location evidence="1">Cell membrane</location>
        <topology evidence="1">Multi-pass membrane protein</topology>
    </subcellularLocation>
</comment>
<dbReference type="RefSeq" id="WP_382420889.1">
    <property type="nucleotide sequence ID" value="NZ_JBHSCW010000001.1"/>
</dbReference>
<evidence type="ECO:0000256" key="2">
    <source>
        <dbReference type="ARBA" id="ARBA00022692"/>
    </source>
</evidence>
<keyword evidence="4 10" id="KW-0067">ATP-binding</keyword>
<evidence type="ECO:0000256" key="6">
    <source>
        <dbReference type="ARBA" id="ARBA00023136"/>
    </source>
</evidence>
<dbReference type="SUPFAM" id="SSF52540">
    <property type="entry name" value="P-loop containing nucleoside triphosphate hydrolases"/>
    <property type="match status" value="1"/>
</dbReference>
<protein>
    <submittedName>
        <fullName evidence="10">ABC transporter ATP-binding protein</fullName>
    </submittedName>
</protein>
<keyword evidence="3" id="KW-0547">Nucleotide-binding</keyword>
<dbReference type="SUPFAM" id="SSF90123">
    <property type="entry name" value="ABC transporter transmembrane region"/>
    <property type="match status" value="1"/>
</dbReference>
<evidence type="ECO:0000256" key="3">
    <source>
        <dbReference type="ARBA" id="ARBA00022741"/>
    </source>
</evidence>
<evidence type="ECO:0000256" key="4">
    <source>
        <dbReference type="ARBA" id="ARBA00022840"/>
    </source>
</evidence>
<sequence length="590" mass="64790">MSIRIRQIRDLMTRAQLRGFVRLAGWTLLGTALEVMGIGLVIPVSALLLEQAGQGGAQTEGSLASIVSQLPLDLSGEGLAVLGLVLLLLVFVVKNLFLGLLGWMQIRYVTALQQELSKRLFSLYMRQPLSFHLRRNTAELLRNVTTETTEFGHNGVMPLLRIMVEGLVCIGVGVLLFAVEFKGALVAVCLVGGASWGLHRLTRRTLAKWGLRRQQHEGRRLRTLQKGFALFKELKLMGREAEVIDWYGQHTGVMTRAVRRHETLQRIPRLWFEVLFVASMVGVILVLLARDASVTEMIPLLGVFAAAAFRLIPSISWLIMSLQSLEHARPVITTLQAEIAELEAGAREAAGTSVEGPLPFRDELRLDSVSFRHERAAQTGLVDVSLTIRKGQKVCLMGPSGAGKSTLVDVVLGLLEPSRGRVLVDGHDIAEARRAWQRRIGYIPQTVVLFDDSLRANVALGLASESVDEARVHRALCQAGLQSLVESLPAGLETPLGENGTRLSGGERQRVGIARALYTDPAVLVADEPTAALDPQTEEVVLQTLMALDDMTVLIVTHRDYLARYCDRVIRLEAGHLVDPILQASEATRQ</sequence>
<evidence type="ECO:0000256" key="7">
    <source>
        <dbReference type="SAM" id="Phobius"/>
    </source>
</evidence>
<keyword evidence="5 7" id="KW-1133">Transmembrane helix</keyword>
<accession>A0ABV8UH74</accession>
<dbReference type="InterPro" id="IPR011527">
    <property type="entry name" value="ABC1_TM_dom"/>
</dbReference>
<gene>
    <name evidence="10" type="ORF">ACFOW6_03240</name>
</gene>
<dbReference type="Pfam" id="PF00005">
    <property type="entry name" value="ABC_tran"/>
    <property type="match status" value="1"/>
</dbReference>
<evidence type="ECO:0000313" key="11">
    <source>
        <dbReference type="Proteomes" id="UP001595799"/>
    </source>
</evidence>
<dbReference type="Gene3D" id="3.40.50.300">
    <property type="entry name" value="P-loop containing nucleotide triphosphate hydrolases"/>
    <property type="match status" value="1"/>
</dbReference>
<dbReference type="PROSITE" id="PS50929">
    <property type="entry name" value="ABC_TM1F"/>
    <property type="match status" value="1"/>
</dbReference>
<dbReference type="PANTHER" id="PTHR24221">
    <property type="entry name" value="ATP-BINDING CASSETTE SUB-FAMILY B"/>
    <property type="match status" value="1"/>
</dbReference>
<dbReference type="PANTHER" id="PTHR24221:SF654">
    <property type="entry name" value="ATP-BINDING CASSETTE SUB-FAMILY B MEMBER 6"/>
    <property type="match status" value="1"/>
</dbReference>
<dbReference type="PROSITE" id="PS00211">
    <property type="entry name" value="ABC_TRANSPORTER_1"/>
    <property type="match status" value="1"/>
</dbReference>
<dbReference type="SMART" id="SM00382">
    <property type="entry name" value="AAA"/>
    <property type="match status" value="1"/>
</dbReference>
<feature type="transmembrane region" description="Helical" evidence="7">
    <location>
        <begin position="79"/>
        <end position="103"/>
    </location>
</feature>
<organism evidence="10 11">
    <name type="scientific">Fodinicurvata halophila</name>
    <dbReference type="NCBI Taxonomy" id="1419723"/>
    <lineage>
        <taxon>Bacteria</taxon>
        <taxon>Pseudomonadati</taxon>
        <taxon>Pseudomonadota</taxon>
        <taxon>Alphaproteobacteria</taxon>
        <taxon>Rhodospirillales</taxon>
        <taxon>Rhodovibrionaceae</taxon>
        <taxon>Fodinicurvata</taxon>
    </lineage>
</organism>
<evidence type="ECO:0000256" key="1">
    <source>
        <dbReference type="ARBA" id="ARBA00004651"/>
    </source>
</evidence>
<dbReference type="Gene3D" id="1.20.1560.10">
    <property type="entry name" value="ABC transporter type 1, transmembrane domain"/>
    <property type="match status" value="1"/>
</dbReference>
<comment type="caution">
    <text evidence="10">The sequence shown here is derived from an EMBL/GenBank/DDBJ whole genome shotgun (WGS) entry which is preliminary data.</text>
</comment>
<feature type="transmembrane region" description="Helical" evidence="7">
    <location>
        <begin position="159"/>
        <end position="178"/>
    </location>
</feature>
<evidence type="ECO:0000256" key="5">
    <source>
        <dbReference type="ARBA" id="ARBA00022989"/>
    </source>
</evidence>
<dbReference type="EMBL" id="JBHSCW010000001">
    <property type="protein sequence ID" value="MFC4350555.1"/>
    <property type="molecule type" value="Genomic_DNA"/>
</dbReference>
<dbReference type="InterPro" id="IPR027417">
    <property type="entry name" value="P-loop_NTPase"/>
</dbReference>
<feature type="transmembrane region" description="Helical" evidence="7">
    <location>
        <begin position="184"/>
        <end position="202"/>
    </location>
</feature>
<name>A0ABV8UH74_9PROT</name>
<keyword evidence="6 7" id="KW-0472">Membrane</keyword>
<dbReference type="Proteomes" id="UP001595799">
    <property type="component" value="Unassembled WGS sequence"/>
</dbReference>
<dbReference type="GO" id="GO:0005524">
    <property type="term" value="F:ATP binding"/>
    <property type="evidence" value="ECO:0007669"/>
    <property type="project" value="UniProtKB-KW"/>
</dbReference>
<dbReference type="InterPro" id="IPR003439">
    <property type="entry name" value="ABC_transporter-like_ATP-bd"/>
</dbReference>
<feature type="domain" description="ABC transmembrane type-1" evidence="9">
    <location>
        <begin position="84"/>
        <end position="327"/>
    </location>
</feature>
<evidence type="ECO:0000313" key="10">
    <source>
        <dbReference type="EMBL" id="MFC4350555.1"/>
    </source>
</evidence>
<reference evidence="11" key="1">
    <citation type="journal article" date="2019" name="Int. J. Syst. Evol. Microbiol.">
        <title>The Global Catalogue of Microorganisms (GCM) 10K type strain sequencing project: providing services to taxonomists for standard genome sequencing and annotation.</title>
        <authorList>
            <consortium name="The Broad Institute Genomics Platform"/>
            <consortium name="The Broad Institute Genome Sequencing Center for Infectious Disease"/>
            <person name="Wu L."/>
            <person name="Ma J."/>
        </authorList>
    </citation>
    <scope>NUCLEOTIDE SEQUENCE [LARGE SCALE GENOMIC DNA]</scope>
    <source>
        <strain evidence="11">CECT 8472</strain>
    </source>
</reference>
<feature type="transmembrane region" description="Helical" evidence="7">
    <location>
        <begin position="270"/>
        <end position="289"/>
    </location>
</feature>
<evidence type="ECO:0000259" key="9">
    <source>
        <dbReference type="PROSITE" id="PS50929"/>
    </source>
</evidence>
<feature type="transmembrane region" description="Helical" evidence="7">
    <location>
        <begin position="301"/>
        <end position="320"/>
    </location>
</feature>
<dbReference type="PROSITE" id="PS50893">
    <property type="entry name" value="ABC_TRANSPORTER_2"/>
    <property type="match status" value="1"/>
</dbReference>
<dbReference type="InterPro" id="IPR039421">
    <property type="entry name" value="Type_1_exporter"/>
</dbReference>
<dbReference type="InterPro" id="IPR017871">
    <property type="entry name" value="ABC_transporter-like_CS"/>
</dbReference>
<feature type="domain" description="ABC transporter" evidence="8">
    <location>
        <begin position="364"/>
        <end position="590"/>
    </location>
</feature>